<comment type="caution">
    <text evidence="2">The sequence shown here is derived from an EMBL/GenBank/DDBJ whole genome shotgun (WGS) entry which is preliminary data.</text>
</comment>
<accession>A0AA38KLH5</accession>
<dbReference type="AlphaFoldDB" id="A0AA38KLH5"/>
<feature type="coiled-coil region" evidence="1">
    <location>
        <begin position="177"/>
        <end position="204"/>
    </location>
</feature>
<organism evidence="2 3">
    <name type="scientific">Lentinula aff. detonsa</name>
    <dbReference type="NCBI Taxonomy" id="2804958"/>
    <lineage>
        <taxon>Eukaryota</taxon>
        <taxon>Fungi</taxon>
        <taxon>Dikarya</taxon>
        <taxon>Basidiomycota</taxon>
        <taxon>Agaricomycotina</taxon>
        <taxon>Agaricomycetes</taxon>
        <taxon>Agaricomycetidae</taxon>
        <taxon>Agaricales</taxon>
        <taxon>Marasmiineae</taxon>
        <taxon>Omphalotaceae</taxon>
        <taxon>Lentinula</taxon>
    </lineage>
</organism>
<keyword evidence="3" id="KW-1185">Reference proteome</keyword>
<protein>
    <submittedName>
        <fullName evidence="2">Uncharacterized protein</fullName>
    </submittedName>
</protein>
<sequence length="336" mass="38258">MSSDEMSKLKLKMINLNGDVAKGKELVKDEEDKYMKAISLLQSVRAIADLRAQLDKELIAAKEHHGKELAAVRADFEHSAVTAKATFDKELTNRNVRITQLENLLNAVVQDKNSYFEQAQIRQAESQNAELQHQLWEQGDWIVLLNKKLFEAQREHDLSPSVHSKDSMYTSSEASVKVKYETKLIELKRVLNKVEKERNESDAEWSRKLCEKNKELERVSNLLGTATQSKAQDHGLADNLKLEISSLQQQTQMSQNENFELRGQIAQLKDNETLHKELHKVQSSAALLDCQRNPGIGYWNSRNESAAALIVWVLSIILHFTPQEPCQLIAKSVKCD</sequence>
<evidence type="ECO:0000256" key="1">
    <source>
        <dbReference type="SAM" id="Coils"/>
    </source>
</evidence>
<dbReference type="Proteomes" id="UP001163798">
    <property type="component" value="Unassembled WGS sequence"/>
</dbReference>
<reference evidence="2" key="1">
    <citation type="submission" date="2022-08" db="EMBL/GenBank/DDBJ databases">
        <authorList>
            <consortium name="DOE Joint Genome Institute"/>
            <person name="Min B."/>
            <person name="Riley R."/>
            <person name="Sierra-Patev S."/>
            <person name="Naranjo-Ortiz M."/>
            <person name="Looney B."/>
            <person name="Konkel Z."/>
            <person name="Slot J.C."/>
            <person name="Sakamoto Y."/>
            <person name="Steenwyk J.L."/>
            <person name="Rokas A."/>
            <person name="Carro J."/>
            <person name="Camarero S."/>
            <person name="Ferreira P."/>
            <person name="Molpeceres G."/>
            <person name="Ruiz-Duenas F.J."/>
            <person name="Serrano A."/>
            <person name="Henrissat B."/>
            <person name="Drula E."/>
            <person name="Hughes K.W."/>
            <person name="Mata J.L."/>
            <person name="Ishikawa N.K."/>
            <person name="Vargas-Isla R."/>
            <person name="Ushijima S."/>
            <person name="Smith C.A."/>
            <person name="Ahrendt S."/>
            <person name="Andreopoulos W."/>
            <person name="He G."/>
            <person name="Labutti K."/>
            <person name="Lipzen A."/>
            <person name="Ng V."/>
            <person name="Sandor L."/>
            <person name="Barry K."/>
            <person name="Martinez A.T."/>
            <person name="Xiao Y."/>
            <person name="Gibbons J.G."/>
            <person name="Terashima K."/>
            <person name="Hibbett D.S."/>
            <person name="Grigoriev I.V."/>
        </authorList>
    </citation>
    <scope>NUCLEOTIDE SEQUENCE</scope>
    <source>
        <strain evidence="2">TFB10291</strain>
    </source>
</reference>
<evidence type="ECO:0000313" key="2">
    <source>
        <dbReference type="EMBL" id="KAJ3780855.1"/>
    </source>
</evidence>
<gene>
    <name evidence="2" type="ORF">GGU10DRAFT_413959</name>
</gene>
<evidence type="ECO:0000313" key="3">
    <source>
        <dbReference type="Proteomes" id="UP001163798"/>
    </source>
</evidence>
<proteinExistence type="predicted"/>
<name>A0AA38KLH5_9AGAR</name>
<dbReference type="EMBL" id="MU793641">
    <property type="protein sequence ID" value="KAJ3780855.1"/>
    <property type="molecule type" value="Genomic_DNA"/>
</dbReference>
<keyword evidence="1" id="KW-0175">Coiled coil</keyword>